<evidence type="ECO:0000313" key="5">
    <source>
        <dbReference type="Proteomes" id="UP001271007"/>
    </source>
</evidence>
<feature type="short sequence motif" description="HGGXW" evidence="3">
    <location>
        <begin position="44"/>
        <end position="48"/>
    </location>
</feature>
<sequence>MAASSEIFPKYSTEAYSDESTLNTIEVCLPRPLDDLGLWIVFIHGGAWRDPAISAASFNTTIEKLSTSSLPRTGIAGYASINYRLSPYPSHPTDPSNPSDPARNAKHPDHINDVLAALLYLQEKYRFKDDYVLVAMKRYWGSQYESTFALELNVVPPKAIVGLEGIYDIPAFVKRHEHEPVYRDFITNAFGPSGWDVASPVNGDYQDSSPDCDLIVLAHSDGDQLVEQNQAALMMDALMDQGYDRQGQREVKWFPVTGDHDEVWQTGEAARAVEWAVKWILG</sequence>
<name>A0AAJ0DCG2_9PEZI</name>
<dbReference type="GO" id="GO:0034354">
    <property type="term" value="P:'de novo' NAD+ biosynthetic process from L-tryptophan"/>
    <property type="evidence" value="ECO:0007669"/>
    <property type="project" value="UniProtKB-UniRule"/>
</dbReference>
<dbReference type="Proteomes" id="UP001271007">
    <property type="component" value="Unassembled WGS sequence"/>
</dbReference>
<proteinExistence type="inferred from homology"/>
<reference evidence="4" key="1">
    <citation type="submission" date="2023-04" db="EMBL/GenBank/DDBJ databases">
        <title>Black Yeasts Isolated from many extreme environments.</title>
        <authorList>
            <person name="Coleine C."/>
            <person name="Stajich J.E."/>
            <person name="Selbmann L."/>
        </authorList>
    </citation>
    <scope>NUCLEOTIDE SEQUENCE</scope>
    <source>
        <strain evidence="4">CCFEE 5312</strain>
    </source>
</reference>
<protein>
    <recommendedName>
        <fullName evidence="3">Kynurenine formamidase</fullName>
        <shortName evidence="3">KFA</shortName>
        <shortName evidence="3">KFase</shortName>
        <ecNumber evidence="3">3.5.1.9</ecNumber>
    </recommendedName>
    <alternativeName>
        <fullName evidence="3">Arylformamidase</fullName>
    </alternativeName>
    <alternativeName>
        <fullName evidence="3">N-formylkynurenine formamidase</fullName>
        <shortName evidence="3">FKF</shortName>
    </alternativeName>
</protein>
<evidence type="ECO:0000256" key="3">
    <source>
        <dbReference type="HAMAP-Rule" id="MF_03014"/>
    </source>
</evidence>
<comment type="subunit">
    <text evidence="3">Homodimer.</text>
</comment>
<dbReference type="GO" id="GO:0004061">
    <property type="term" value="F:arylformamidase activity"/>
    <property type="evidence" value="ECO:0007669"/>
    <property type="project" value="UniProtKB-UniRule"/>
</dbReference>
<keyword evidence="5" id="KW-1185">Reference proteome</keyword>
<dbReference type="InterPro" id="IPR027519">
    <property type="entry name" value="KFase_ver/fungi-typ"/>
</dbReference>
<keyword evidence="1 3" id="KW-0378">Hydrolase</keyword>
<dbReference type="EC" id="3.5.1.9" evidence="3"/>
<accession>A0AAJ0DCG2</accession>
<dbReference type="Gene3D" id="3.40.50.1820">
    <property type="entry name" value="alpha/beta hydrolase"/>
    <property type="match status" value="1"/>
</dbReference>
<evidence type="ECO:0000256" key="2">
    <source>
        <dbReference type="ARBA" id="ARBA00023079"/>
    </source>
</evidence>
<comment type="function">
    <text evidence="3">Catalyzes the hydrolysis of N-formyl-L-kynurenine to L-kynurenine, the second step in the kynurenine pathway of tryptophan degradation. Kynurenine may be further oxidized to nicotinic acid, NAD(H) and NADP(H). Required for elimination of toxic metabolites.</text>
</comment>
<comment type="pathway">
    <text evidence="3">Amino-acid degradation; L-tryptophan degradation via kynurenine pathway; L-kynurenine from L-tryptophan: step 2/2.</text>
</comment>
<dbReference type="InterPro" id="IPR029058">
    <property type="entry name" value="AB_hydrolase_fold"/>
</dbReference>
<comment type="catalytic activity">
    <reaction evidence="3">
        <text>N-formyl-L-kynurenine + H2O = L-kynurenine + formate + H(+)</text>
        <dbReference type="Rhea" id="RHEA:13009"/>
        <dbReference type="ChEBI" id="CHEBI:15377"/>
        <dbReference type="ChEBI" id="CHEBI:15378"/>
        <dbReference type="ChEBI" id="CHEBI:15740"/>
        <dbReference type="ChEBI" id="CHEBI:57959"/>
        <dbReference type="ChEBI" id="CHEBI:58629"/>
        <dbReference type="EC" id="3.5.1.9"/>
    </reaction>
</comment>
<dbReference type="EMBL" id="JAWDJX010000060">
    <property type="protein sequence ID" value="KAK3047530.1"/>
    <property type="molecule type" value="Genomic_DNA"/>
</dbReference>
<evidence type="ECO:0000313" key="4">
    <source>
        <dbReference type="EMBL" id="KAK3047530.1"/>
    </source>
</evidence>
<keyword evidence="2 3" id="KW-0823">Tryptophan catabolism</keyword>
<evidence type="ECO:0000256" key="1">
    <source>
        <dbReference type="ARBA" id="ARBA00022801"/>
    </source>
</evidence>
<comment type="domain">
    <text evidence="3">The main chain amide nitrogen atoms of the second glycine and its adjacent residue in the HGGXW motif define the oxyanion hole, and stabilize the oxyanion that forms during the nucleophilic attack by the catalytic serine during substrate cleavage.</text>
</comment>
<dbReference type="AlphaFoldDB" id="A0AAJ0DCG2"/>
<organism evidence="4 5">
    <name type="scientific">Extremus antarcticus</name>
    <dbReference type="NCBI Taxonomy" id="702011"/>
    <lineage>
        <taxon>Eukaryota</taxon>
        <taxon>Fungi</taxon>
        <taxon>Dikarya</taxon>
        <taxon>Ascomycota</taxon>
        <taxon>Pezizomycotina</taxon>
        <taxon>Dothideomycetes</taxon>
        <taxon>Dothideomycetidae</taxon>
        <taxon>Mycosphaerellales</taxon>
        <taxon>Extremaceae</taxon>
        <taxon>Extremus</taxon>
    </lineage>
</organism>
<gene>
    <name evidence="4" type="ORF">LTR09_011034</name>
</gene>
<feature type="active site" evidence="3">
    <location>
        <position position="223"/>
    </location>
</feature>
<comment type="similarity">
    <text evidence="3">Belongs to the kynurenine formamidase family.</text>
</comment>
<dbReference type="GO" id="GO:0019441">
    <property type="term" value="P:L-tryptophan catabolic process to kynurenine"/>
    <property type="evidence" value="ECO:0007669"/>
    <property type="project" value="UniProtKB-UniRule"/>
</dbReference>
<comment type="caution">
    <text evidence="4">The sequence shown here is derived from an EMBL/GenBank/DDBJ whole genome shotgun (WGS) entry which is preliminary data.</text>
</comment>
<dbReference type="SUPFAM" id="SSF53474">
    <property type="entry name" value="alpha/beta-Hydrolases"/>
    <property type="match status" value="1"/>
</dbReference>
<feature type="active site" evidence="3">
    <location>
        <position position="260"/>
    </location>
</feature>
<dbReference type="HAMAP" id="MF_03014">
    <property type="entry name" value="KFase"/>
    <property type="match status" value="1"/>
</dbReference>
<comment type="caution">
    <text evidence="3">Lacks conserved residue(s) required for the propagation of feature annotation.</text>
</comment>